<protein>
    <submittedName>
        <fullName evidence="2">Uncharacterized protein</fullName>
    </submittedName>
</protein>
<name>A0A1I4UNQ7_9PROT</name>
<dbReference type="Gene3D" id="2.40.50.140">
    <property type="entry name" value="Nucleic acid-binding proteins"/>
    <property type="match status" value="1"/>
</dbReference>
<dbReference type="InterPro" id="IPR052165">
    <property type="entry name" value="Membrane_assoc_protease"/>
</dbReference>
<evidence type="ECO:0000256" key="1">
    <source>
        <dbReference type="SAM" id="Phobius"/>
    </source>
</evidence>
<dbReference type="STRING" id="52442.SAMN05421880_1494"/>
<dbReference type="PANTHER" id="PTHR33507:SF3">
    <property type="entry name" value="INNER MEMBRANE PROTEIN YBBJ"/>
    <property type="match status" value="1"/>
</dbReference>
<dbReference type="EMBL" id="FOUF01000049">
    <property type="protein sequence ID" value="SFM90333.1"/>
    <property type="molecule type" value="Genomic_DNA"/>
</dbReference>
<feature type="transmembrane region" description="Helical" evidence="1">
    <location>
        <begin position="15"/>
        <end position="41"/>
    </location>
</feature>
<keyword evidence="1" id="KW-0472">Membrane</keyword>
<keyword evidence="3" id="KW-1185">Reference proteome</keyword>
<dbReference type="InterPro" id="IPR012340">
    <property type="entry name" value="NA-bd_OB-fold"/>
</dbReference>
<dbReference type="GO" id="GO:0005886">
    <property type="term" value="C:plasma membrane"/>
    <property type="evidence" value="ECO:0007669"/>
    <property type="project" value="TreeGrafter"/>
</dbReference>
<reference evidence="2 3" key="1">
    <citation type="submission" date="2016-10" db="EMBL/GenBank/DDBJ databases">
        <authorList>
            <person name="de Groot N.N."/>
        </authorList>
    </citation>
    <scope>NUCLEOTIDE SEQUENCE [LARGE SCALE GENOMIC DNA]</scope>
    <source>
        <strain evidence="2 3">Nm146</strain>
    </source>
</reference>
<evidence type="ECO:0000313" key="2">
    <source>
        <dbReference type="EMBL" id="SFM90333.1"/>
    </source>
</evidence>
<keyword evidence="1" id="KW-0812">Transmembrane</keyword>
<evidence type="ECO:0000313" key="3">
    <source>
        <dbReference type="Proteomes" id="UP000199561"/>
    </source>
</evidence>
<accession>A0A1I4UNQ7</accession>
<dbReference type="PANTHER" id="PTHR33507">
    <property type="entry name" value="INNER MEMBRANE PROTEIN YBBJ"/>
    <property type="match status" value="1"/>
</dbReference>
<gene>
    <name evidence="2" type="ORF">SAMN05421880_1494</name>
</gene>
<dbReference type="RefSeq" id="WP_090672520.1">
    <property type="nucleotide sequence ID" value="NZ_FOUF01000049.1"/>
</dbReference>
<proteinExistence type="predicted"/>
<feature type="transmembrane region" description="Helical" evidence="1">
    <location>
        <begin position="61"/>
        <end position="80"/>
    </location>
</feature>
<keyword evidence="1" id="KW-1133">Transmembrane helix</keyword>
<sequence length="169" mass="18507">MDMIIDYINRHQGEFWIAFGFTVLAVEVLFFAMTTIVLIFAGLGALATGLMMLAGLLPETWLAGISGFGINSAIITMSLWKPLRHLQGKRAPKPDKSSDFIGLEFVVEQDIRLRAPGKLRYSGVDWRIEIDPEAGIGEIPAGQRVMVSAVEVGVFRVRPVMKEAGASPC</sequence>
<dbReference type="Proteomes" id="UP000199561">
    <property type="component" value="Unassembled WGS sequence"/>
</dbReference>
<organism evidence="2 3">
    <name type="scientific">Nitrosomonas nitrosa</name>
    <dbReference type="NCBI Taxonomy" id="52442"/>
    <lineage>
        <taxon>Bacteria</taxon>
        <taxon>Pseudomonadati</taxon>
        <taxon>Pseudomonadota</taxon>
        <taxon>Betaproteobacteria</taxon>
        <taxon>Nitrosomonadales</taxon>
        <taxon>Nitrosomonadaceae</taxon>
        <taxon>Nitrosomonas</taxon>
    </lineage>
</organism>
<dbReference type="AlphaFoldDB" id="A0A1I4UNQ7"/>